<dbReference type="InterPro" id="IPR007197">
    <property type="entry name" value="rSAM"/>
</dbReference>
<reference evidence="6 7" key="1">
    <citation type="submission" date="2023-07" db="EMBL/GenBank/DDBJ databases">
        <title>Closed genoem sequence of Methanosarcinaceae archaeon Ac7.</title>
        <authorList>
            <person name="Poehlein A."/>
            <person name="Protasov E."/>
            <person name="Platt K."/>
            <person name="Reeh H."/>
            <person name="Daniel R."/>
            <person name="Brune A."/>
        </authorList>
    </citation>
    <scope>NUCLEOTIDE SEQUENCE [LARGE SCALE GENOMIC DNA]</scope>
    <source>
        <strain evidence="6 7">Ac7</strain>
    </source>
</reference>
<dbReference type="SUPFAM" id="SSF102114">
    <property type="entry name" value="Radical SAM enzymes"/>
    <property type="match status" value="1"/>
</dbReference>
<dbReference type="GO" id="GO:0051536">
    <property type="term" value="F:iron-sulfur cluster binding"/>
    <property type="evidence" value="ECO:0007669"/>
    <property type="project" value="UniProtKB-KW"/>
</dbReference>
<name>A0AA96ZUL1_9EURY</name>
<dbReference type="AlphaFoldDB" id="A0AA96ZUL1"/>
<accession>A0AA96ZUL1</accession>
<evidence type="ECO:0000256" key="3">
    <source>
        <dbReference type="ARBA" id="ARBA00023004"/>
    </source>
</evidence>
<dbReference type="InterPro" id="IPR013785">
    <property type="entry name" value="Aldolase_TIM"/>
</dbReference>
<keyword evidence="1" id="KW-0949">S-adenosyl-L-methionine</keyword>
<dbReference type="GO" id="GO:0016491">
    <property type="term" value="F:oxidoreductase activity"/>
    <property type="evidence" value="ECO:0007669"/>
    <property type="project" value="UniProtKB-KW"/>
</dbReference>
<gene>
    <name evidence="6" type="primary">pqqE_3</name>
    <name evidence="6" type="ORF">MsAc7_14300</name>
</gene>
<evidence type="ECO:0000256" key="1">
    <source>
        <dbReference type="ARBA" id="ARBA00022691"/>
    </source>
</evidence>
<keyword evidence="3" id="KW-0408">Iron</keyword>
<evidence type="ECO:0000313" key="7">
    <source>
        <dbReference type="Proteomes" id="UP001303587"/>
    </source>
</evidence>
<dbReference type="Proteomes" id="UP001303587">
    <property type="component" value="Chromosome"/>
</dbReference>
<dbReference type="Pfam" id="PF04055">
    <property type="entry name" value="Radical_SAM"/>
    <property type="match status" value="1"/>
</dbReference>
<keyword evidence="4" id="KW-0411">Iron-sulfur</keyword>
<keyword evidence="6" id="KW-0560">Oxidoreductase</keyword>
<dbReference type="GO" id="GO:0006783">
    <property type="term" value="P:heme biosynthetic process"/>
    <property type="evidence" value="ECO:0007669"/>
    <property type="project" value="TreeGrafter"/>
</dbReference>
<dbReference type="CDD" id="cd01335">
    <property type="entry name" value="Radical_SAM"/>
    <property type="match status" value="1"/>
</dbReference>
<dbReference type="PANTHER" id="PTHR11228:SF7">
    <property type="entry name" value="PQQA PEPTIDE CYCLASE"/>
    <property type="match status" value="1"/>
</dbReference>
<proteinExistence type="predicted"/>
<dbReference type="Gene3D" id="3.20.20.70">
    <property type="entry name" value="Aldolase class I"/>
    <property type="match status" value="1"/>
</dbReference>
<evidence type="ECO:0000259" key="5">
    <source>
        <dbReference type="Pfam" id="PF04055"/>
    </source>
</evidence>
<feature type="domain" description="Radical SAM core" evidence="5">
    <location>
        <begin position="147"/>
        <end position="285"/>
    </location>
</feature>
<dbReference type="PANTHER" id="PTHR11228">
    <property type="entry name" value="RADICAL SAM DOMAIN PROTEIN"/>
    <property type="match status" value="1"/>
</dbReference>
<evidence type="ECO:0000256" key="4">
    <source>
        <dbReference type="ARBA" id="ARBA00023014"/>
    </source>
</evidence>
<dbReference type="InterPro" id="IPR050377">
    <property type="entry name" value="Radical_SAM_PqqE_MftC-like"/>
</dbReference>
<sequence>MGIIILYPDLILIVLILHFRFNTGGEFVIKDSIPVFQKPGLTISVSRDNDSKIQLESRGPFKAIAEPFLSVMNKRLADEKPAKVTDDSVFPSTWLPPIPSPVFDRLIKDEVKIATRRFVPETVSIEVTCKYNPHVHKNYGIAGQKLKQIDPPEPSADQIKSAIDQALEMGAVVITFTEGDPLLNNNIEELIEYVDKSKAVVMTYTWGLDFSLEKARRLKKAGLQTLLVSIYSTKPSVHDKMRGIPGAYDKAVAAIKYGLDAGLLVTMATHLDKDRVGEMEDLYQLAKKLGVHEFSIWETAPTIEGVKQMGAEGRKKINEFYKKINSHEGGPRVFSNTIFEGQMFGAMAGRRWLHVTTTGDVWPDPYIPLSYGNINEEPMAEIWKKIRKEPVFKEKRETHALYDPSYLRKVRLANDWDFRDIKDDDKKTKNNSNNQK</sequence>
<dbReference type="InterPro" id="IPR058240">
    <property type="entry name" value="rSAM_sf"/>
</dbReference>
<evidence type="ECO:0000256" key="2">
    <source>
        <dbReference type="ARBA" id="ARBA00022723"/>
    </source>
</evidence>
<dbReference type="EC" id="1.21.98.4" evidence="6"/>
<evidence type="ECO:0000313" key="6">
    <source>
        <dbReference type="EMBL" id="WNY25865.1"/>
    </source>
</evidence>
<keyword evidence="7" id="KW-1185">Reference proteome</keyword>
<dbReference type="GO" id="GO:0046872">
    <property type="term" value="F:metal ion binding"/>
    <property type="evidence" value="ECO:0007669"/>
    <property type="project" value="UniProtKB-KW"/>
</dbReference>
<protein>
    <submittedName>
        <fullName evidence="6">PqqA peptide cyclase</fullName>
        <ecNumber evidence="6">1.21.98.4</ecNumber>
    </submittedName>
</protein>
<dbReference type="EMBL" id="CP131060">
    <property type="protein sequence ID" value="WNY25865.1"/>
    <property type="molecule type" value="Genomic_DNA"/>
</dbReference>
<organism evidence="6 7">
    <name type="scientific">Methanolapillus millepedarum</name>
    <dbReference type="NCBI Taxonomy" id="3028296"/>
    <lineage>
        <taxon>Archaea</taxon>
        <taxon>Methanobacteriati</taxon>
        <taxon>Methanobacteriota</taxon>
        <taxon>Stenosarchaea group</taxon>
        <taxon>Methanomicrobia</taxon>
        <taxon>Methanosarcinales</taxon>
        <taxon>Methanosarcinaceae</taxon>
        <taxon>Methanolapillus</taxon>
    </lineage>
</organism>
<keyword evidence="2" id="KW-0479">Metal-binding</keyword>